<organism evidence="2 3">
    <name type="scientific">Brevibacillus porteri</name>
    <dbReference type="NCBI Taxonomy" id="2126350"/>
    <lineage>
        <taxon>Bacteria</taxon>
        <taxon>Bacillati</taxon>
        <taxon>Bacillota</taxon>
        <taxon>Bacilli</taxon>
        <taxon>Bacillales</taxon>
        <taxon>Paenibacillaceae</taxon>
        <taxon>Brevibacillus</taxon>
    </lineage>
</organism>
<feature type="compositionally biased region" description="Basic and acidic residues" evidence="1">
    <location>
        <begin position="85"/>
        <end position="101"/>
    </location>
</feature>
<dbReference type="EMBL" id="PXZO01000060">
    <property type="protein sequence ID" value="PSK04210.1"/>
    <property type="molecule type" value="Genomic_DNA"/>
</dbReference>
<name>A0ABX5FHS3_9BACL</name>
<sequence length="107" mass="12104">MSAFKQKNFTSEAGNTYVFQHPGVRMVSKINDASKNKHGVMMEERLSEEILKHVIVQPKMKIDDFGDYQEYQETINAAYAFISGQDKDDDKQAGDHDDRQEGSGAES</sequence>
<feature type="region of interest" description="Disordered" evidence="1">
    <location>
        <begin position="83"/>
        <end position="107"/>
    </location>
</feature>
<comment type="caution">
    <text evidence="2">The sequence shown here is derived from an EMBL/GenBank/DDBJ whole genome shotgun (WGS) entry which is preliminary data.</text>
</comment>
<dbReference type="GeneID" id="95753753"/>
<gene>
    <name evidence="2" type="ORF">C7R92_27105</name>
</gene>
<reference evidence="2 3" key="1">
    <citation type="submission" date="2018-03" db="EMBL/GenBank/DDBJ databases">
        <title>Brevisbacillus phylogenomics.</title>
        <authorList>
            <person name="Dunlap C."/>
        </authorList>
    </citation>
    <scope>NUCLEOTIDE SEQUENCE [LARGE SCALE GENOMIC DNA]</scope>
    <source>
        <strain evidence="2 3">NRRL B-41110</strain>
    </source>
</reference>
<dbReference type="Proteomes" id="UP000241645">
    <property type="component" value="Unassembled WGS sequence"/>
</dbReference>
<dbReference type="RefSeq" id="WP_106836291.1">
    <property type="nucleotide sequence ID" value="NZ_JARMEW010000044.1"/>
</dbReference>
<protein>
    <submittedName>
        <fullName evidence="2">Uncharacterized protein</fullName>
    </submittedName>
</protein>
<evidence type="ECO:0000313" key="3">
    <source>
        <dbReference type="Proteomes" id="UP000241645"/>
    </source>
</evidence>
<evidence type="ECO:0000313" key="2">
    <source>
        <dbReference type="EMBL" id="PSK04210.1"/>
    </source>
</evidence>
<evidence type="ECO:0000256" key="1">
    <source>
        <dbReference type="SAM" id="MobiDB-lite"/>
    </source>
</evidence>
<accession>A0ABX5FHS3</accession>
<keyword evidence="3" id="KW-1185">Reference proteome</keyword>
<proteinExistence type="predicted"/>